<keyword evidence="14" id="KW-1185">Reference proteome</keyword>
<dbReference type="PRINTS" id="PR00723">
    <property type="entry name" value="SUBTILISIN"/>
</dbReference>
<feature type="domain" description="SLH" evidence="12">
    <location>
        <begin position="1554"/>
        <end position="1613"/>
    </location>
</feature>
<feature type="region of interest" description="Disordered" evidence="10">
    <location>
        <begin position="1154"/>
        <end position="1188"/>
    </location>
</feature>
<dbReference type="Gene3D" id="3.30.70.80">
    <property type="entry name" value="Peptidase S8 propeptide/proteinase inhibitor I9"/>
    <property type="match status" value="1"/>
</dbReference>
<dbReference type="InterPro" id="IPR003137">
    <property type="entry name" value="PA_domain"/>
</dbReference>
<evidence type="ECO:0000256" key="10">
    <source>
        <dbReference type="SAM" id="MobiDB-lite"/>
    </source>
</evidence>
<feature type="signal peptide" evidence="11">
    <location>
        <begin position="1"/>
        <end position="32"/>
    </location>
</feature>
<dbReference type="CDD" id="cd02133">
    <property type="entry name" value="PA_C5a_like"/>
    <property type="match status" value="1"/>
</dbReference>
<dbReference type="InterPro" id="IPR050131">
    <property type="entry name" value="Peptidase_S8_subtilisin-like"/>
</dbReference>
<keyword evidence="2" id="KW-0134">Cell wall</keyword>
<evidence type="ECO:0000256" key="2">
    <source>
        <dbReference type="ARBA" id="ARBA00022512"/>
    </source>
</evidence>
<feature type="active site" description="Charge relay system" evidence="8">
    <location>
        <position position="231"/>
    </location>
</feature>
<evidence type="ECO:0000256" key="7">
    <source>
        <dbReference type="ARBA" id="ARBA00022825"/>
    </source>
</evidence>
<dbReference type="PROSITE" id="PS51892">
    <property type="entry name" value="SUBTILASE"/>
    <property type="match status" value="1"/>
</dbReference>
<evidence type="ECO:0000256" key="8">
    <source>
        <dbReference type="PROSITE-ProRule" id="PRU01240"/>
    </source>
</evidence>
<dbReference type="PROSITE" id="PS51272">
    <property type="entry name" value="SLH"/>
    <property type="match status" value="2"/>
</dbReference>
<feature type="chain" id="PRO_5046433951" evidence="11">
    <location>
        <begin position="33"/>
        <end position="1613"/>
    </location>
</feature>
<sequence length="1613" mass="170966">MLKSTSIIRKSSALLLSTILAVGITYPHPALAASGPDKLPDHLKAQIEALLKQNNLNGKALDAQAKSLLKPSQFSALSAAAEAGPQNFVGSSDSSEPVTVIVQLKNDPLKVYEVSPSARSRSSLGSYSSILNQEHSAFKSAAIAKTGASFKREYSKVFNGYALTLPANQVDKLLTLPNVKAVFPNEEVHALPIADGHDFEANMDESAPLIGANDMWDSGYKGQGIKVGVIDTGIDYNHPSLKDAYKGGYDFVDNDDDPMETLPVPGKGPVNGSSYETLHGTHVSGTVAGQGDPEHPDAGKGWVRGVAPESELHVYRVLGPYGRGSTENVIAGIERAVSDGMDVINLSLGSKTNNSYSPDAIAADNAALSGVTVVLSNGNEGPNPETVGSPAAAQLAISVGASTPPLQTPIFKSTSVGIVYAQLAAGSTKLETAGEQLNLVIAGLGKPQDYTGLEVKDKTVLVQRGEISFADKTVNAAKNGAKAVIIYNNAAGEIGGATIEGAAQVIPTYTVSKELGEQLRDAVKAGNHQVTFEYKAEKDLLADLSSRGPALPNYTIKPDITAPGVGIRSSIPAFEVGGDYSKAYEDLQGTSMASPHVAGSAALLLEMTRKEGLRLQPDQIKALLTNNALLIKDRNSRQYNVNEQGAGRVDIKNSAEAQAIVKVKEELPIPLQDQSHVTAYSGSLSFGQQGAGSTVTREISIDNIAHADQRYTVYTNWNNNSSLSLVPDSCDIHIKSDQDSVSVNVTLQIPEGTAEGMYEGQLEFTNITTGHQLHVPFSVYVGKKYDVDAITNIEVDPIYLSTAEGGKGTKVYYSVNKKLDDYIFVLVSFDEEDNAKVTGVVYNDKFESSKDPFYYSFDWDGSYYSENRLEKIQSDGVYALIPAISDDSEEEPTLLLDSIKEFVVDNTPPKAILPENVMISSEKPDVGILQGSIEEDLLIDLLYDGSNLSDLVHVKAKAGLKSDGKMKEYNGTIDNKGIFNVEVPLNTGENMVELYVYDDAGNGTAAPAKTYEVDIYKPIPEDTKVIWHPEKQEVIAEEPIHINVGIGGKPAVKTVSFDVEYDARLIAAEPSPLHEGVEIISADNTAAEPGPDSKTNLVHYEFKMDPPANLDDFARLTFSGTEPGDYSFTLKNIVVKDENAKQVTAAVSPPEVIKIIPKPADNGSSNGGNDTPPAGQPDAPGNDVVPPLSVETDHAAVSGNEHIVQKIFASSSNEPTAETIVRATLSPCPKPNPDPGTDPGTSPGGSSSSGSSTPAPTPSTPAGTKQTSGTLTEKGSGDQKTAILSIDSAYITGQLNNVSKSVIIDVSDVKAENYHPLSIQFSSALADQLVKSGKPLSIKGNSFEINIPAGEIKSFVTKDGFNLSLSYSSSPTGAPQAPSGGTVKFVSGNLTIAEPASALTTPVSITLSIDPSKVTNRSKVGVFSQSNGGQWNYFAAGSNGSASVRFQTAKLGAFGAAEVSKSFADLANHWAKNEVEVIASHYLANGKDSTDTYKPNDQVTQAEFLSLLDRLLGTGKTWTDRSGETGSNHALTREELTILLANALGSNVGAVTSELTFKDQGSISPDAKAAILYAVQKGYLKGNPDQTFNPKGKLTRAEAGVILYRVLQDLQSK</sequence>
<evidence type="ECO:0000256" key="5">
    <source>
        <dbReference type="ARBA" id="ARBA00022729"/>
    </source>
</evidence>
<dbReference type="PROSITE" id="PS00136">
    <property type="entry name" value="SUBTILASE_ASP"/>
    <property type="match status" value="1"/>
</dbReference>
<feature type="domain" description="SLH" evidence="12">
    <location>
        <begin position="1458"/>
        <end position="1522"/>
    </location>
</feature>
<feature type="compositionally biased region" description="Low complexity" evidence="10">
    <location>
        <begin position="1237"/>
        <end position="1264"/>
    </location>
</feature>
<dbReference type="Pfam" id="PF05922">
    <property type="entry name" value="Inhibitor_I9"/>
    <property type="match status" value="1"/>
</dbReference>
<dbReference type="PANTHER" id="PTHR43806:SF65">
    <property type="entry name" value="SERINE PROTEASE APRX"/>
    <property type="match status" value="1"/>
</dbReference>
<dbReference type="Pfam" id="PF00082">
    <property type="entry name" value="Peptidase_S8"/>
    <property type="match status" value="1"/>
</dbReference>
<dbReference type="InterPro" id="IPR023828">
    <property type="entry name" value="Peptidase_S8_Ser-AS"/>
</dbReference>
<dbReference type="Proteomes" id="UP001343257">
    <property type="component" value="Unassembled WGS sequence"/>
</dbReference>
<dbReference type="PROSITE" id="PS00137">
    <property type="entry name" value="SUBTILASE_HIS"/>
    <property type="match status" value="1"/>
</dbReference>
<evidence type="ECO:0000256" key="3">
    <source>
        <dbReference type="ARBA" id="ARBA00022525"/>
    </source>
</evidence>
<dbReference type="Gene3D" id="2.60.40.10">
    <property type="entry name" value="Immunoglobulins"/>
    <property type="match status" value="1"/>
</dbReference>
<dbReference type="Pfam" id="PF02225">
    <property type="entry name" value="PA"/>
    <property type="match status" value="1"/>
</dbReference>
<name>A0ABU6PT48_9BACL</name>
<dbReference type="SUPFAM" id="SSF52025">
    <property type="entry name" value="PA domain"/>
    <property type="match status" value="1"/>
</dbReference>
<dbReference type="InterPro" id="IPR034213">
    <property type="entry name" value="S8_Vpr-like"/>
</dbReference>
<dbReference type="InterPro" id="IPR037045">
    <property type="entry name" value="S8pro/Inhibitor_I9_sf"/>
</dbReference>
<dbReference type="InterPro" id="IPR046450">
    <property type="entry name" value="PA_dom_sf"/>
</dbReference>
<protein>
    <submittedName>
        <fullName evidence="13">S8 family serine peptidase</fullName>
    </submittedName>
</protein>
<keyword evidence="7 8" id="KW-0720">Serine protease</keyword>
<comment type="similarity">
    <text evidence="1 8 9">Belongs to the peptidase S8 family.</text>
</comment>
<dbReference type="Gene3D" id="3.40.50.200">
    <property type="entry name" value="Peptidase S8/S53 domain"/>
    <property type="match status" value="1"/>
</dbReference>
<feature type="active site" description="Charge relay system" evidence="8">
    <location>
        <position position="591"/>
    </location>
</feature>
<evidence type="ECO:0000259" key="12">
    <source>
        <dbReference type="PROSITE" id="PS51272"/>
    </source>
</evidence>
<evidence type="ECO:0000313" key="14">
    <source>
        <dbReference type="Proteomes" id="UP001343257"/>
    </source>
</evidence>
<dbReference type="SUPFAM" id="SSF54897">
    <property type="entry name" value="Protease propeptides/inhibitors"/>
    <property type="match status" value="1"/>
</dbReference>
<dbReference type="RefSeq" id="WP_328278140.1">
    <property type="nucleotide sequence ID" value="NZ_JARTLD010000030.1"/>
</dbReference>
<dbReference type="InterPro" id="IPR022398">
    <property type="entry name" value="Peptidase_S8_His-AS"/>
</dbReference>
<reference evidence="13 14" key="1">
    <citation type="submission" date="2023-03" db="EMBL/GenBank/DDBJ databases">
        <title>Bacillus Genome Sequencing.</title>
        <authorList>
            <person name="Dunlap C."/>
        </authorList>
    </citation>
    <scope>NUCLEOTIDE SEQUENCE [LARGE SCALE GENOMIC DNA]</scope>
    <source>
        <strain evidence="13 14">NRS-52</strain>
    </source>
</reference>
<dbReference type="Pfam" id="PF00395">
    <property type="entry name" value="SLH"/>
    <property type="match status" value="2"/>
</dbReference>
<keyword evidence="3" id="KW-0964">Secreted</keyword>
<evidence type="ECO:0000256" key="9">
    <source>
        <dbReference type="RuleBase" id="RU003355"/>
    </source>
</evidence>
<dbReference type="SUPFAM" id="SSF52743">
    <property type="entry name" value="Subtilisin-like"/>
    <property type="match status" value="1"/>
</dbReference>
<keyword evidence="5 11" id="KW-0732">Signal</keyword>
<proteinExistence type="inferred from homology"/>
<gene>
    <name evidence="13" type="ORF">P9847_12135</name>
</gene>
<organism evidence="13 14">
    <name type="scientific">Paenibacillus chibensis</name>
    <dbReference type="NCBI Taxonomy" id="59846"/>
    <lineage>
        <taxon>Bacteria</taxon>
        <taxon>Bacillati</taxon>
        <taxon>Bacillota</taxon>
        <taxon>Bacilli</taxon>
        <taxon>Bacillales</taxon>
        <taxon>Paenibacillaceae</taxon>
        <taxon>Paenibacillus</taxon>
    </lineage>
</organism>
<dbReference type="InterPro" id="IPR010259">
    <property type="entry name" value="S8pro/Inhibitor_I9"/>
</dbReference>
<dbReference type="Gene3D" id="3.50.30.30">
    <property type="match status" value="1"/>
</dbReference>
<evidence type="ECO:0000256" key="6">
    <source>
        <dbReference type="ARBA" id="ARBA00022801"/>
    </source>
</evidence>
<dbReference type="PANTHER" id="PTHR43806">
    <property type="entry name" value="PEPTIDASE S8"/>
    <property type="match status" value="1"/>
</dbReference>
<keyword evidence="6 8" id="KW-0378">Hydrolase</keyword>
<comment type="caution">
    <text evidence="13">The sequence shown here is derived from an EMBL/GenBank/DDBJ whole genome shotgun (WGS) entry which is preliminary data.</text>
</comment>
<evidence type="ECO:0000256" key="1">
    <source>
        <dbReference type="ARBA" id="ARBA00011073"/>
    </source>
</evidence>
<dbReference type="PROSITE" id="PS00138">
    <property type="entry name" value="SUBTILASE_SER"/>
    <property type="match status" value="1"/>
</dbReference>
<dbReference type="InterPro" id="IPR001119">
    <property type="entry name" value="SLH_dom"/>
</dbReference>
<dbReference type="EMBL" id="JARTLD010000030">
    <property type="protein sequence ID" value="MED5018051.1"/>
    <property type="molecule type" value="Genomic_DNA"/>
</dbReference>
<feature type="active site" description="Charge relay system" evidence="8">
    <location>
        <position position="279"/>
    </location>
</feature>
<evidence type="ECO:0000256" key="4">
    <source>
        <dbReference type="ARBA" id="ARBA00022670"/>
    </source>
</evidence>
<dbReference type="InterPro" id="IPR015500">
    <property type="entry name" value="Peptidase_S8_subtilisin-rel"/>
</dbReference>
<dbReference type="InterPro" id="IPR000209">
    <property type="entry name" value="Peptidase_S8/S53_dom"/>
</dbReference>
<evidence type="ECO:0000313" key="13">
    <source>
        <dbReference type="EMBL" id="MED5018051.1"/>
    </source>
</evidence>
<dbReference type="InterPro" id="IPR023827">
    <property type="entry name" value="Peptidase_S8_Asp-AS"/>
</dbReference>
<dbReference type="InterPro" id="IPR013783">
    <property type="entry name" value="Ig-like_fold"/>
</dbReference>
<feature type="region of interest" description="Disordered" evidence="10">
    <location>
        <begin position="1224"/>
        <end position="1277"/>
    </location>
</feature>
<dbReference type="CDD" id="cd07474">
    <property type="entry name" value="Peptidases_S8_subtilisin_Vpr-like"/>
    <property type="match status" value="1"/>
</dbReference>
<accession>A0ABU6PT48</accession>
<keyword evidence="4 8" id="KW-0645">Protease</keyword>
<dbReference type="InterPro" id="IPR036852">
    <property type="entry name" value="Peptidase_S8/S53_dom_sf"/>
</dbReference>
<evidence type="ECO:0000256" key="11">
    <source>
        <dbReference type="SAM" id="SignalP"/>
    </source>
</evidence>